<proteinExistence type="predicted"/>
<reference evidence="1 2" key="1">
    <citation type="journal article" date="2014" name="Genome Announc.">
        <title>Draft Genome Sequence of Kocuria palustris PEL.</title>
        <authorList>
            <person name="Sharma G."/>
            <person name="Khatri I."/>
            <person name="Subramanian S."/>
        </authorList>
    </citation>
    <scope>NUCLEOTIDE SEQUENCE [LARGE SCALE GENOMIC DNA]</scope>
    <source>
        <strain evidence="1 2">PEL</strain>
    </source>
</reference>
<evidence type="ECO:0000313" key="2">
    <source>
        <dbReference type="Proteomes" id="UP000009877"/>
    </source>
</evidence>
<dbReference type="EMBL" id="ANHZ02000003">
    <property type="protein sequence ID" value="EME37507.1"/>
    <property type="molecule type" value="Genomic_DNA"/>
</dbReference>
<sequence length="69" mass="7204">MLRPPGAPALAPSRAALIAQATVWAADGSTSVSSQTPWMAQARRPETAMRDVLARLLPELALPAPEPSS</sequence>
<dbReference type="AlphaFoldDB" id="M2WG44"/>
<gene>
    <name evidence="1" type="ORF">C884_01558</name>
</gene>
<accession>M2WG44</accession>
<name>M2WG44_9MICC</name>
<keyword evidence="2" id="KW-1185">Reference proteome</keyword>
<protein>
    <submittedName>
        <fullName evidence="1">Uncharacterized protein</fullName>
    </submittedName>
</protein>
<dbReference type="RefSeq" id="WP_006213617.1">
    <property type="nucleotide sequence ID" value="NZ_ANHZ02000003.1"/>
</dbReference>
<comment type="caution">
    <text evidence="1">The sequence shown here is derived from an EMBL/GenBank/DDBJ whole genome shotgun (WGS) entry which is preliminary data.</text>
</comment>
<evidence type="ECO:0000313" key="1">
    <source>
        <dbReference type="EMBL" id="EME37507.1"/>
    </source>
</evidence>
<organism evidence="1 2">
    <name type="scientific">Kocuria palustris PEL</name>
    <dbReference type="NCBI Taxonomy" id="1236550"/>
    <lineage>
        <taxon>Bacteria</taxon>
        <taxon>Bacillati</taxon>
        <taxon>Actinomycetota</taxon>
        <taxon>Actinomycetes</taxon>
        <taxon>Micrococcales</taxon>
        <taxon>Micrococcaceae</taxon>
        <taxon>Kocuria</taxon>
    </lineage>
</organism>
<dbReference type="Proteomes" id="UP000009877">
    <property type="component" value="Unassembled WGS sequence"/>
</dbReference>